<comment type="subcellular location">
    <subcellularLocation>
        <location evidence="1">Membrane</location>
        <topology evidence="1">Single-pass membrane protein</topology>
    </subcellularLocation>
</comment>
<dbReference type="GO" id="GO:0004674">
    <property type="term" value="F:protein serine/threonine kinase activity"/>
    <property type="evidence" value="ECO:0007669"/>
    <property type="project" value="UniProtKB-KW"/>
</dbReference>
<dbReference type="InterPro" id="IPR017441">
    <property type="entry name" value="Protein_kinase_ATP_BS"/>
</dbReference>
<protein>
    <recommendedName>
        <fullName evidence="16">Protein kinase domain-containing protein</fullName>
    </recommendedName>
</protein>
<dbReference type="PANTHER" id="PTHR45631">
    <property type="entry name" value="OS07G0107800 PROTEIN-RELATED"/>
    <property type="match status" value="1"/>
</dbReference>
<dbReference type="InterPro" id="IPR008271">
    <property type="entry name" value="Ser/Thr_kinase_AS"/>
</dbReference>
<evidence type="ECO:0000256" key="5">
    <source>
        <dbReference type="ARBA" id="ARBA00022692"/>
    </source>
</evidence>
<dbReference type="Gene3D" id="1.10.510.10">
    <property type="entry name" value="Transferase(Phosphotransferase) domain 1"/>
    <property type="match status" value="1"/>
</dbReference>
<dbReference type="InterPro" id="IPR032675">
    <property type="entry name" value="LRR_dom_sf"/>
</dbReference>
<feature type="chain" id="PRO_5041452550" description="Protein kinase domain-containing protein" evidence="15">
    <location>
        <begin position="29"/>
        <end position="812"/>
    </location>
</feature>
<evidence type="ECO:0000256" key="1">
    <source>
        <dbReference type="ARBA" id="ARBA00004167"/>
    </source>
</evidence>
<name>A0AA39SQF6_ACESA</name>
<evidence type="ECO:0000313" key="18">
    <source>
        <dbReference type="Proteomes" id="UP001168877"/>
    </source>
</evidence>
<keyword evidence="11 14" id="KW-0472">Membrane</keyword>
<comment type="caution">
    <text evidence="17">The sequence shown here is derived from an EMBL/GenBank/DDBJ whole genome shotgun (WGS) entry which is preliminary data.</text>
</comment>
<evidence type="ECO:0000256" key="4">
    <source>
        <dbReference type="ARBA" id="ARBA00022679"/>
    </source>
</evidence>
<evidence type="ECO:0000256" key="13">
    <source>
        <dbReference type="PROSITE-ProRule" id="PRU10141"/>
    </source>
</evidence>
<gene>
    <name evidence="17" type="ORF">LWI29_023512</name>
</gene>
<reference evidence="17" key="2">
    <citation type="submission" date="2023-06" db="EMBL/GenBank/DDBJ databases">
        <authorList>
            <person name="Swenson N.G."/>
            <person name="Wegrzyn J.L."/>
            <person name="Mcevoy S.L."/>
        </authorList>
    </citation>
    <scope>NUCLEOTIDE SEQUENCE</scope>
    <source>
        <strain evidence="17">NS2018</strain>
        <tissue evidence="17">Leaf</tissue>
    </source>
</reference>
<evidence type="ECO:0000259" key="16">
    <source>
        <dbReference type="PROSITE" id="PS50011"/>
    </source>
</evidence>
<keyword evidence="5 14" id="KW-0812">Transmembrane</keyword>
<feature type="signal peptide" evidence="15">
    <location>
        <begin position="1"/>
        <end position="28"/>
    </location>
</feature>
<dbReference type="Pfam" id="PF12819">
    <property type="entry name" value="Malectin_like"/>
    <property type="match status" value="1"/>
</dbReference>
<dbReference type="SUPFAM" id="SSF52058">
    <property type="entry name" value="L domain-like"/>
    <property type="match status" value="1"/>
</dbReference>
<keyword evidence="6 15" id="KW-0732">Signal</keyword>
<evidence type="ECO:0000256" key="12">
    <source>
        <dbReference type="ARBA" id="ARBA00023170"/>
    </source>
</evidence>
<dbReference type="Gene3D" id="3.30.200.20">
    <property type="entry name" value="Phosphorylase Kinase, domain 1"/>
    <property type="match status" value="1"/>
</dbReference>
<dbReference type="CDD" id="cd14066">
    <property type="entry name" value="STKc_IRAK"/>
    <property type="match status" value="1"/>
</dbReference>
<dbReference type="FunFam" id="1.10.510.10:FF:000146">
    <property type="entry name" value="LRR receptor-like serine/threonine-protein kinase IOS1"/>
    <property type="match status" value="1"/>
</dbReference>
<keyword evidence="9 13" id="KW-0067">ATP-binding</keyword>
<dbReference type="PROSITE" id="PS50011">
    <property type="entry name" value="PROTEIN_KINASE_DOM"/>
    <property type="match status" value="1"/>
</dbReference>
<keyword evidence="12" id="KW-0675">Receptor</keyword>
<keyword evidence="4" id="KW-0808">Transferase</keyword>
<reference evidence="17" key="1">
    <citation type="journal article" date="2022" name="Plant J.">
        <title>Strategies of tolerance reflected in two North American maple genomes.</title>
        <authorList>
            <person name="McEvoy S.L."/>
            <person name="Sezen U.U."/>
            <person name="Trouern-Trend A."/>
            <person name="McMahon S.M."/>
            <person name="Schaberg P.G."/>
            <person name="Yang J."/>
            <person name="Wegrzyn J.L."/>
            <person name="Swenson N.G."/>
        </authorList>
    </citation>
    <scope>NUCLEOTIDE SEQUENCE</scope>
    <source>
        <strain evidence="17">NS2018</strain>
    </source>
</reference>
<evidence type="ECO:0000256" key="6">
    <source>
        <dbReference type="ARBA" id="ARBA00022729"/>
    </source>
</evidence>
<evidence type="ECO:0000256" key="11">
    <source>
        <dbReference type="ARBA" id="ARBA00023136"/>
    </source>
</evidence>
<dbReference type="AlphaFoldDB" id="A0AA39SQF6"/>
<feature type="binding site" evidence="13">
    <location>
        <position position="534"/>
    </location>
    <ligand>
        <name>ATP</name>
        <dbReference type="ChEBI" id="CHEBI:30616"/>
    </ligand>
</feature>
<dbReference type="PROSITE" id="PS00108">
    <property type="entry name" value="PROTEIN_KINASE_ST"/>
    <property type="match status" value="1"/>
</dbReference>
<proteinExistence type="predicted"/>
<evidence type="ECO:0000256" key="10">
    <source>
        <dbReference type="ARBA" id="ARBA00022989"/>
    </source>
</evidence>
<sequence length="812" mass="91136">MVLKIMSRHWLLSFLVGLALSTVLLVHAQNQTGFISIDCGTPKDFAYTERTTGINYISDANFTDTGVGYNISSEYNSDNLEQPFLNVRSFPEGSRSCYTLNPVRVNTVKFLIRASFMYGNYDGQNKLPRFDLLLEADEWDTVQFKDASTIVYKEIIHVPKKNYIDVCLVNTGFGTPFISALELRPLRNGSYPTDPGISLLLFSRLDIGSMVNDKENFRLKDDAYDRIWSPYTKSNWVTISSPFSVHNSRSYYLPPSTVMQTSAMPENGSNSLVIDWEPSDPTSEYFAYLYFAELDQSQADNETREEEVFFNGEYWDGPYTPSYLSPHTVYSLYPLSGQRLEFSFNKTKKSLLPPLVNALELYQLKKFQQLLTNQKDGMDLSNNSLTGPVPDFLLQLPFLTMLNLSGNDLKGSVPVGLIEKQKSGLLSLSVDGNPDLCLSTSCTKKKTIVVPVLASFLAVSVLIAAALSILWILKARIQGITWNKNNRSLELKNRRFSYSDVVRITNNFERIVGQGGFGTVYHGNLDDHTQVAVKMLSLSSIQGHKQFQTEVELLLRVHHKNLTSLVGYCDNGTNMGLIYEFMSNGNLESHLLDEGSSTADILSWGGRLRIATETAQGLEYLHSGCKPPIVHRDVKPTNILLNEKFQAKMADFGLSRIFPVESETHVSTIVAGTPGYLDPEYYKSNRLTEKSDVYSFGVVLLQIITSKPAIEKSEARTHIIEWVSFMLEKGDIKNVVDPRLQGDFDTNSVWRAVEVAMACVSQTSAKRPTMNQVVIDLNESLEIEIARTNVGRETESRSISLNLHSVLLPDAR</sequence>
<evidence type="ECO:0000256" key="7">
    <source>
        <dbReference type="ARBA" id="ARBA00022741"/>
    </source>
</evidence>
<evidence type="ECO:0000256" key="3">
    <source>
        <dbReference type="ARBA" id="ARBA00022553"/>
    </source>
</evidence>
<dbReference type="PROSITE" id="PS00107">
    <property type="entry name" value="PROTEIN_KINASE_ATP"/>
    <property type="match status" value="1"/>
</dbReference>
<keyword evidence="10 14" id="KW-1133">Transmembrane helix</keyword>
<dbReference type="FunFam" id="3.30.200.20:FF:000394">
    <property type="entry name" value="Leucine-rich repeat receptor-like protein kinase"/>
    <property type="match status" value="1"/>
</dbReference>
<keyword evidence="2" id="KW-0723">Serine/threonine-protein kinase</keyword>
<dbReference type="SMART" id="SM00220">
    <property type="entry name" value="S_TKc"/>
    <property type="match status" value="1"/>
</dbReference>
<dbReference type="InterPro" id="IPR024788">
    <property type="entry name" value="Malectin-like_Carb-bd_dom"/>
</dbReference>
<feature type="domain" description="Protein kinase" evidence="16">
    <location>
        <begin position="506"/>
        <end position="781"/>
    </location>
</feature>
<dbReference type="Gene3D" id="3.80.10.10">
    <property type="entry name" value="Ribonuclease Inhibitor"/>
    <property type="match status" value="1"/>
</dbReference>
<evidence type="ECO:0000256" key="2">
    <source>
        <dbReference type="ARBA" id="ARBA00022527"/>
    </source>
</evidence>
<organism evidence="17 18">
    <name type="scientific">Acer saccharum</name>
    <name type="common">Sugar maple</name>
    <dbReference type="NCBI Taxonomy" id="4024"/>
    <lineage>
        <taxon>Eukaryota</taxon>
        <taxon>Viridiplantae</taxon>
        <taxon>Streptophyta</taxon>
        <taxon>Embryophyta</taxon>
        <taxon>Tracheophyta</taxon>
        <taxon>Spermatophyta</taxon>
        <taxon>Magnoliopsida</taxon>
        <taxon>eudicotyledons</taxon>
        <taxon>Gunneridae</taxon>
        <taxon>Pentapetalae</taxon>
        <taxon>rosids</taxon>
        <taxon>malvids</taxon>
        <taxon>Sapindales</taxon>
        <taxon>Sapindaceae</taxon>
        <taxon>Hippocastanoideae</taxon>
        <taxon>Acereae</taxon>
        <taxon>Acer</taxon>
    </lineage>
</organism>
<dbReference type="PANTHER" id="PTHR45631:SF197">
    <property type="entry name" value="TYROSINE KINASE FAMILY PROTEIN"/>
    <property type="match status" value="1"/>
</dbReference>
<dbReference type="SUPFAM" id="SSF56112">
    <property type="entry name" value="Protein kinase-like (PK-like)"/>
    <property type="match status" value="1"/>
</dbReference>
<accession>A0AA39SQF6</accession>
<evidence type="ECO:0000256" key="9">
    <source>
        <dbReference type="ARBA" id="ARBA00022840"/>
    </source>
</evidence>
<keyword evidence="7 13" id="KW-0547">Nucleotide-binding</keyword>
<dbReference type="Pfam" id="PF00069">
    <property type="entry name" value="Pkinase"/>
    <property type="match status" value="1"/>
</dbReference>
<evidence type="ECO:0000256" key="8">
    <source>
        <dbReference type="ARBA" id="ARBA00022777"/>
    </source>
</evidence>
<evidence type="ECO:0000256" key="14">
    <source>
        <dbReference type="SAM" id="Phobius"/>
    </source>
</evidence>
<keyword evidence="18" id="KW-1185">Reference proteome</keyword>
<dbReference type="GO" id="GO:0016020">
    <property type="term" value="C:membrane"/>
    <property type="evidence" value="ECO:0007669"/>
    <property type="project" value="UniProtKB-SubCell"/>
</dbReference>
<keyword evidence="8" id="KW-0418">Kinase</keyword>
<dbReference type="InterPro" id="IPR000719">
    <property type="entry name" value="Prot_kinase_dom"/>
</dbReference>
<evidence type="ECO:0000256" key="15">
    <source>
        <dbReference type="SAM" id="SignalP"/>
    </source>
</evidence>
<dbReference type="Proteomes" id="UP001168877">
    <property type="component" value="Unassembled WGS sequence"/>
</dbReference>
<dbReference type="EMBL" id="JAUESC010000004">
    <property type="protein sequence ID" value="KAK0597261.1"/>
    <property type="molecule type" value="Genomic_DNA"/>
</dbReference>
<dbReference type="GO" id="GO:0005524">
    <property type="term" value="F:ATP binding"/>
    <property type="evidence" value="ECO:0007669"/>
    <property type="project" value="UniProtKB-UniRule"/>
</dbReference>
<keyword evidence="3" id="KW-0597">Phosphoprotein</keyword>
<dbReference type="InterPro" id="IPR011009">
    <property type="entry name" value="Kinase-like_dom_sf"/>
</dbReference>
<feature type="transmembrane region" description="Helical" evidence="14">
    <location>
        <begin position="448"/>
        <end position="473"/>
    </location>
</feature>
<evidence type="ECO:0000313" key="17">
    <source>
        <dbReference type="EMBL" id="KAK0597261.1"/>
    </source>
</evidence>